<evidence type="ECO:0000256" key="3">
    <source>
        <dbReference type="SAM" id="SignalP"/>
    </source>
</evidence>
<evidence type="ECO:0000256" key="1">
    <source>
        <dbReference type="ARBA" id="ARBA00022801"/>
    </source>
</evidence>
<dbReference type="PANTHER" id="PTHR10357:SF210">
    <property type="entry name" value="MALTODEXTRIN GLUCOSIDASE"/>
    <property type="match status" value="1"/>
</dbReference>
<gene>
    <name evidence="5" type="primary">nplT</name>
    <name evidence="5" type="ORF">PAUR_a0918</name>
</gene>
<dbReference type="InterPro" id="IPR015171">
    <property type="entry name" value="Cyc-maltodext_N"/>
</dbReference>
<dbReference type="Proteomes" id="UP000615755">
    <property type="component" value="Unassembled WGS sequence"/>
</dbReference>
<name>A0ABR9E979_9GAMM</name>
<dbReference type="Gene3D" id="2.60.40.1180">
    <property type="entry name" value="Golgi alpha-mannosidase II"/>
    <property type="match status" value="1"/>
</dbReference>
<organism evidence="5 6">
    <name type="scientific">Pseudoalteromonas aurantia 208</name>
    <dbReference type="NCBI Taxonomy" id="1314867"/>
    <lineage>
        <taxon>Bacteria</taxon>
        <taxon>Pseudomonadati</taxon>
        <taxon>Pseudomonadota</taxon>
        <taxon>Gammaproteobacteria</taxon>
        <taxon>Alteromonadales</taxon>
        <taxon>Pseudoalteromonadaceae</taxon>
        <taxon>Pseudoalteromonas</taxon>
    </lineage>
</organism>
<feature type="signal peptide" evidence="3">
    <location>
        <begin position="1"/>
        <end position="24"/>
    </location>
</feature>
<keyword evidence="1" id="KW-0378">Hydrolase</keyword>
<dbReference type="EMBL" id="AQGV01000012">
    <property type="protein sequence ID" value="MBE0367542.1"/>
    <property type="molecule type" value="Genomic_DNA"/>
</dbReference>
<dbReference type="Pfam" id="PF00128">
    <property type="entry name" value="Alpha-amylase"/>
    <property type="match status" value="1"/>
</dbReference>
<dbReference type="InterPro" id="IPR017853">
    <property type="entry name" value="GH"/>
</dbReference>
<dbReference type="InterPro" id="IPR014756">
    <property type="entry name" value="Ig_E-set"/>
</dbReference>
<protein>
    <submittedName>
        <fullName evidence="5">Neopullulanase</fullName>
    </submittedName>
</protein>
<feature type="domain" description="Glycosyl hydrolase family 13 catalytic" evidence="4">
    <location>
        <begin position="130"/>
        <end position="527"/>
    </location>
</feature>
<dbReference type="Gene3D" id="2.60.40.10">
    <property type="entry name" value="Immunoglobulins"/>
    <property type="match status" value="1"/>
</dbReference>
<dbReference type="SUPFAM" id="SSF81296">
    <property type="entry name" value="E set domains"/>
    <property type="match status" value="1"/>
</dbReference>
<dbReference type="SUPFAM" id="SSF51011">
    <property type="entry name" value="Glycosyl hydrolase domain"/>
    <property type="match status" value="1"/>
</dbReference>
<dbReference type="InterPro" id="IPR013780">
    <property type="entry name" value="Glyco_hydro_b"/>
</dbReference>
<keyword evidence="3" id="KW-0732">Signal</keyword>
<sequence length="619" mass="70463">MKQHLLVIVSVLLALSFTSRNVQALVFEPQNWWIGMAHQSLQILVREPNIKQANWQLIPYQGVSLVGVSRGDSNNYAFLNVEVSPQARSGELHFTYQLKGKSYEVTYPLYPRADNSAQRKGFSSKDVIYLINPDRFANGDIKNDTLLGMREAADPQSRGGRHGGDLQGIIDHLDYLQGMGFSQLWLTPVRENDMPSYSYHGYAITDFYRIDERMGSTDDYIELSVQAREKGLGLIMDMVLNHSGSEHWWVGDPPTNDWLNFGGKFSSTSHARQTVQDPNASEYDKKQFTDGWFVPTMPDLNQRQPLLANYLIQHAIWWIETANLSGIRVDTYSYSDKAFLAQWTRRIMNEYPEFNIVGEEWSADPAIASYWQAGKVNRDGYRSALPSVMDFSLQEALIKALNEPESWNTGWVRVYQSLANDFLYANPNNLLIFADNHDMSRVYTELGQDLAKTKLAITLLLTTRGIPQIYYGTEVLLDNTGSNDHGDIRIDFPGGFAGQIQDAKTQRGLNERQKTMQNYVRQLLQIRNSNTVLTEGKLIHFSPFDGIYSYARRNATDTILVLLNKQGRAVTVDPVRFQEVTKGSHTGHELLTQRPIRLNEMRSIPAHSAQLIHIKHTDK</sequence>
<evidence type="ECO:0000259" key="4">
    <source>
        <dbReference type="SMART" id="SM00642"/>
    </source>
</evidence>
<dbReference type="PANTHER" id="PTHR10357">
    <property type="entry name" value="ALPHA-AMYLASE FAMILY MEMBER"/>
    <property type="match status" value="1"/>
</dbReference>
<dbReference type="InterPro" id="IPR013783">
    <property type="entry name" value="Ig-like_fold"/>
</dbReference>
<reference evidence="5 6" key="1">
    <citation type="submission" date="2015-03" db="EMBL/GenBank/DDBJ databases">
        <title>Genome sequence of Pseudoalteromonas aurantia.</title>
        <authorList>
            <person name="Xie B.-B."/>
            <person name="Rong J.-C."/>
            <person name="Qin Q.-L."/>
            <person name="Zhang Y.-Z."/>
        </authorList>
    </citation>
    <scope>NUCLEOTIDE SEQUENCE [LARGE SCALE GENOMIC DNA]</scope>
    <source>
        <strain evidence="5 6">208</strain>
    </source>
</reference>
<dbReference type="SUPFAM" id="SSF51445">
    <property type="entry name" value="(Trans)glycosidases"/>
    <property type="match status" value="1"/>
</dbReference>
<keyword evidence="2" id="KW-0326">Glycosidase</keyword>
<dbReference type="InterPro" id="IPR019492">
    <property type="entry name" value="Cyclo-malto-dextrinase_C"/>
</dbReference>
<dbReference type="RefSeq" id="WP_192506958.1">
    <property type="nucleotide sequence ID" value="NZ_AQGV01000012.1"/>
</dbReference>
<dbReference type="InterPro" id="IPR006047">
    <property type="entry name" value="GH13_cat_dom"/>
</dbReference>
<dbReference type="Gene3D" id="3.20.20.80">
    <property type="entry name" value="Glycosidases"/>
    <property type="match status" value="1"/>
</dbReference>
<keyword evidence="6" id="KW-1185">Reference proteome</keyword>
<dbReference type="Pfam" id="PF09087">
    <property type="entry name" value="Cyc-maltodext_N"/>
    <property type="match status" value="1"/>
</dbReference>
<dbReference type="SMART" id="SM00642">
    <property type="entry name" value="Aamy"/>
    <property type="match status" value="1"/>
</dbReference>
<evidence type="ECO:0000313" key="5">
    <source>
        <dbReference type="EMBL" id="MBE0367542.1"/>
    </source>
</evidence>
<accession>A0ABR9E979</accession>
<evidence type="ECO:0000313" key="6">
    <source>
        <dbReference type="Proteomes" id="UP000615755"/>
    </source>
</evidence>
<dbReference type="Pfam" id="PF10438">
    <property type="entry name" value="Cyc-maltodext_C"/>
    <property type="match status" value="1"/>
</dbReference>
<dbReference type="CDD" id="cd11340">
    <property type="entry name" value="AmyAc_bac_CMD_like_3"/>
    <property type="match status" value="1"/>
</dbReference>
<proteinExistence type="predicted"/>
<comment type="caution">
    <text evidence="5">The sequence shown here is derived from an EMBL/GenBank/DDBJ whole genome shotgun (WGS) entry which is preliminary data.</text>
</comment>
<evidence type="ECO:0000256" key="2">
    <source>
        <dbReference type="ARBA" id="ARBA00023295"/>
    </source>
</evidence>
<feature type="chain" id="PRO_5046069389" evidence="3">
    <location>
        <begin position="25"/>
        <end position="619"/>
    </location>
</feature>